<evidence type="ECO:0000313" key="1">
    <source>
        <dbReference type="EMBL" id="GGR11021.1"/>
    </source>
</evidence>
<dbReference type="Proteomes" id="UP000603865">
    <property type="component" value="Unassembled WGS sequence"/>
</dbReference>
<dbReference type="InterPro" id="IPR046489">
    <property type="entry name" value="DUF6582"/>
</dbReference>
<dbReference type="EMBL" id="BMQL01000012">
    <property type="protein sequence ID" value="GGR11021.1"/>
    <property type="molecule type" value="Genomic_DNA"/>
</dbReference>
<gene>
    <name evidence="1" type="ORF">GCM10008957_24760</name>
</gene>
<name>A0A918C974_9DEIO</name>
<dbReference type="Pfam" id="PF20223">
    <property type="entry name" value="DUF6582"/>
    <property type="match status" value="1"/>
</dbReference>
<reference evidence="1" key="1">
    <citation type="journal article" date="2014" name="Int. J. Syst. Evol. Microbiol.">
        <title>Complete genome sequence of Corynebacterium casei LMG S-19264T (=DSM 44701T), isolated from a smear-ripened cheese.</title>
        <authorList>
            <consortium name="US DOE Joint Genome Institute (JGI-PGF)"/>
            <person name="Walter F."/>
            <person name="Albersmeier A."/>
            <person name="Kalinowski J."/>
            <person name="Ruckert C."/>
        </authorList>
    </citation>
    <scope>NUCLEOTIDE SEQUENCE</scope>
    <source>
        <strain evidence="1">JCM 31311</strain>
    </source>
</reference>
<protein>
    <submittedName>
        <fullName evidence="1">Uncharacterized protein</fullName>
    </submittedName>
</protein>
<keyword evidence="2" id="KW-1185">Reference proteome</keyword>
<sequence>MSELSQQSREHLSDASFAYIDSKGERHLPIHDEEHVRNAASRFSQTHFESADARHTAARHILAAARKYGVDLADDDAVSRAAHPS</sequence>
<reference evidence="1" key="2">
    <citation type="submission" date="2020-09" db="EMBL/GenBank/DDBJ databases">
        <authorList>
            <person name="Sun Q."/>
            <person name="Ohkuma M."/>
        </authorList>
    </citation>
    <scope>NUCLEOTIDE SEQUENCE</scope>
    <source>
        <strain evidence="1">JCM 31311</strain>
    </source>
</reference>
<organism evidence="1 2">
    <name type="scientific">Deinococcus ruber</name>
    <dbReference type="NCBI Taxonomy" id="1848197"/>
    <lineage>
        <taxon>Bacteria</taxon>
        <taxon>Thermotogati</taxon>
        <taxon>Deinococcota</taxon>
        <taxon>Deinococci</taxon>
        <taxon>Deinococcales</taxon>
        <taxon>Deinococcaceae</taxon>
        <taxon>Deinococcus</taxon>
    </lineage>
</organism>
<dbReference type="AlphaFoldDB" id="A0A918C974"/>
<dbReference type="RefSeq" id="WP_189090810.1">
    <property type="nucleotide sequence ID" value="NZ_BMQL01000012.1"/>
</dbReference>
<proteinExistence type="predicted"/>
<accession>A0A918C974</accession>
<evidence type="ECO:0000313" key="2">
    <source>
        <dbReference type="Proteomes" id="UP000603865"/>
    </source>
</evidence>
<comment type="caution">
    <text evidence="1">The sequence shown here is derived from an EMBL/GenBank/DDBJ whole genome shotgun (WGS) entry which is preliminary data.</text>
</comment>